<dbReference type="InterPro" id="IPR006710">
    <property type="entry name" value="Glyco_hydro_43"/>
</dbReference>
<comment type="caution">
    <text evidence="5">The sequence shown here is derived from an EMBL/GenBank/DDBJ whole genome shotgun (WGS) entry which is preliminary data.</text>
</comment>
<dbReference type="Gene3D" id="2.115.10.20">
    <property type="entry name" value="Glycosyl hydrolase domain, family 43"/>
    <property type="match status" value="1"/>
</dbReference>
<evidence type="ECO:0000256" key="1">
    <source>
        <dbReference type="ARBA" id="ARBA00009865"/>
    </source>
</evidence>
<comment type="similarity">
    <text evidence="1">Belongs to the glycosyl hydrolase 43 family.</text>
</comment>
<dbReference type="Pfam" id="PF04616">
    <property type="entry name" value="Glyco_hydro_43"/>
    <property type="match status" value="1"/>
</dbReference>
<keyword evidence="4" id="KW-0326">Glycosidase</keyword>
<evidence type="ECO:0000313" key="5">
    <source>
        <dbReference type="EMBL" id="RIX46560.1"/>
    </source>
</evidence>
<evidence type="ECO:0000313" key="6">
    <source>
        <dbReference type="Proteomes" id="UP000266482"/>
    </source>
</evidence>
<gene>
    <name evidence="5" type="ORF">D3P08_26080</name>
</gene>
<dbReference type="InterPro" id="IPR023296">
    <property type="entry name" value="Glyco_hydro_beta-prop_sf"/>
</dbReference>
<dbReference type="SUPFAM" id="SSF75005">
    <property type="entry name" value="Arabinanase/levansucrase/invertase"/>
    <property type="match status" value="1"/>
</dbReference>
<dbReference type="OrthoDB" id="273314at2"/>
<sequence length="603" mass="67253">MNKSTYEVLCYTRKPQEEQLYAPKLAYSMHLACSLNGAPYRPLNHNSGVLFAKATERENGTLCAKSLRNPYLFAMADGKYGVVAIRTEAGGEPDTESWGSVLLFVSPDLLQYNELGLLRLGSAGHIRDVRCEYEPASARYVIDWVDDDGNAYRSTCADIASLDELSPPEPLQSFALPPIAADIEGFVPRNVMSVPPQIGERLVRKLTVPIHVRTEAPQRIEAAGGTEQLQAVGATVVYSDGTTASKRVDWDTSGIDWERPGTYRATGRIRQERFPFPAAAHRADPCIAKWNGRYYFIATNDADGNRSLSIRSAESIPDLVTAEEIRLLDTDSYDILKNFLWAPEFHEIDGQLYLFFAGSTGEFIHIQSHVMRLKKGGDPVVAADWETPVRVVRQDGSPLFEHGITLDMTILQWNGRVYALWAQRQLIPHDLGSWIYIAEVDGGKPWRLKSEPVWISRPDYGWTNNRTFVEEGPFALITDRKIFVTFAAAMVDATYCVGLLSAEPDADLLDPASWTKGNYPLLTSRHVPGEYGPGHNSYVTDDDGVIWNVYHARSGIDEPRCTGLRRVHFDIDGCPMLDLTPDRDVNPALAELSLDVVVMQRRG</sequence>
<protein>
    <submittedName>
        <fullName evidence="5">Glycosyl hydrolase</fullName>
    </submittedName>
</protein>
<dbReference type="PANTHER" id="PTHR43817:SF1">
    <property type="entry name" value="HYDROLASE, FAMILY 43, PUTATIVE (AFU_ORTHOLOGUE AFUA_3G01660)-RELATED"/>
    <property type="match status" value="1"/>
</dbReference>
<name>A0A3A1UMZ6_9BACL</name>
<dbReference type="Proteomes" id="UP000266482">
    <property type="component" value="Unassembled WGS sequence"/>
</dbReference>
<dbReference type="PANTHER" id="PTHR43817">
    <property type="entry name" value="GLYCOSYL HYDROLASE"/>
    <property type="match status" value="1"/>
</dbReference>
<evidence type="ECO:0000256" key="2">
    <source>
        <dbReference type="ARBA" id="ARBA00022729"/>
    </source>
</evidence>
<evidence type="ECO:0000256" key="4">
    <source>
        <dbReference type="ARBA" id="ARBA00023295"/>
    </source>
</evidence>
<dbReference type="GO" id="GO:0004553">
    <property type="term" value="F:hydrolase activity, hydrolyzing O-glycosyl compounds"/>
    <property type="evidence" value="ECO:0007669"/>
    <property type="project" value="InterPro"/>
</dbReference>
<proteinExistence type="inferred from homology"/>
<keyword evidence="2" id="KW-0732">Signal</keyword>
<keyword evidence="3 5" id="KW-0378">Hydrolase</keyword>
<dbReference type="GO" id="GO:0005975">
    <property type="term" value="P:carbohydrate metabolic process"/>
    <property type="evidence" value="ECO:0007669"/>
    <property type="project" value="InterPro"/>
</dbReference>
<dbReference type="EMBL" id="QXQA01000026">
    <property type="protein sequence ID" value="RIX46560.1"/>
    <property type="molecule type" value="Genomic_DNA"/>
</dbReference>
<accession>A0A3A1UMZ6</accession>
<dbReference type="RefSeq" id="WP_119603059.1">
    <property type="nucleotide sequence ID" value="NZ_QXQA01000026.1"/>
</dbReference>
<reference evidence="5 6" key="1">
    <citation type="submission" date="2018-09" db="EMBL/GenBank/DDBJ databases">
        <title>Paenibacillus aracenensis nov. sp. isolated from a cave in southern Spain.</title>
        <authorList>
            <person name="Jurado V."/>
            <person name="Gutierrez-Patricio S."/>
            <person name="Gonzalez-Pimentel J.L."/>
            <person name="Miller A.Z."/>
            <person name="Laiz L."/>
            <person name="Saiz-Jimenez C."/>
        </authorList>
    </citation>
    <scope>NUCLEOTIDE SEQUENCE [LARGE SCALE GENOMIC DNA]</scope>
    <source>
        <strain evidence="5 6">DSM 22867</strain>
    </source>
</reference>
<dbReference type="CDD" id="cd18818">
    <property type="entry name" value="GH43_GbtXyl43B-like"/>
    <property type="match status" value="1"/>
</dbReference>
<dbReference type="AlphaFoldDB" id="A0A3A1UMZ6"/>
<evidence type="ECO:0000256" key="3">
    <source>
        <dbReference type="ARBA" id="ARBA00022801"/>
    </source>
</evidence>
<keyword evidence="6" id="KW-1185">Reference proteome</keyword>
<organism evidence="5 6">
    <name type="scientific">Paenibacillus nanensis</name>
    <dbReference type="NCBI Taxonomy" id="393251"/>
    <lineage>
        <taxon>Bacteria</taxon>
        <taxon>Bacillati</taxon>
        <taxon>Bacillota</taxon>
        <taxon>Bacilli</taxon>
        <taxon>Bacillales</taxon>
        <taxon>Paenibacillaceae</taxon>
        <taxon>Paenibacillus</taxon>
    </lineage>
</organism>